<feature type="domain" description="Ribosome maturation factor RimP C-terminal" evidence="5">
    <location>
        <begin position="88"/>
        <end position="152"/>
    </location>
</feature>
<dbReference type="HAMAP" id="MF_01077">
    <property type="entry name" value="RimP"/>
    <property type="match status" value="1"/>
</dbReference>
<dbReference type="AlphaFoldDB" id="A0A1D8GBE4"/>
<keyword evidence="7" id="KW-1185">Reference proteome</keyword>
<evidence type="ECO:0000256" key="1">
    <source>
        <dbReference type="ARBA" id="ARBA00022490"/>
    </source>
</evidence>
<dbReference type="CDD" id="cd01734">
    <property type="entry name" value="YlxS_C"/>
    <property type="match status" value="1"/>
</dbReference>
<accession>A0A1D8GBE4</accession>
<dbReference type="EMBL" id="CP017269">
    <property type="protein sequence ID" value="AOT68239.1"/>
    <property type="molecule type" value="Genomic_DNA"/>
</dbReference>
<sequence>MAKKRTVDIVEAFALPIVEENGVELVDVEYIKEGQDWFLRVYIDKENGITLDDCQAVSEALSKKLDETDPIEESYYLEVSSPGLDRELKKDKDYEKFKGRMIQISLYEPLDGKKMIEGELLGLEGNAVVIKVDERHNLEIPREKIGKVKLAVIIE</sequence>
<dbReference type="FunFam" id="3.30.300.70:FF:000001">
    <property type="entry name" value="Ribosome maturation factor RimP"/>
    <property type="match status" value="1"/>
</dbReference>
<evidence type="ECO:0000313" key="7">
    <source>
        <dbReference type="Proteomes" id="UP000095743"/>
    </source>
</evidence>
<dbReference type="InterPro" id="IPR028989">
    <property type="entry name" value="RimP_N"/>
</dbReference>
<dbReference type="InterPro" id="IPR003728">
    <property type="entry name" value="Ribosome_maturation_RimP"/>
</dbReference>
<reference evidence="6 7" key="1">
    <citation type="submission" date="2016-09" db="EMBL/GenBank/DDBJ databases">
        <title>Genomic analysis reveals versatility of anaerobic energy metabolism of Geosporobacter ferrireducens IRF9 of phylum Firmicutes.</title>
        <authorList>
            <person name="Kim S.-J."/>
        </authorList>
    </citation>
    <scope>NUCLEOTIDE SEQUENCE [LARGE SCALE GENOMIC DNA]</scope>
    <source>
        <strain evidence="6 7">IRF9</strain>
    </source>
</reference>
<keyword evidence="2 3" id="KW-0690">Ribosome biogenesis</keyword>
<evidence type="ECO:0000259" key="4">
    <source>
        <dbReference type="Pfam" id="PF02576"/>
    </source>
</evidence>
<organism evidence="6 7">
    <name type="scientific">Geosporobacter ferrireducens</name>
    <dbReference type="NCBI Taxonomy" id="1424294"/>
    <lineage>
        <taxon>Bacteria</taxon>
        <taxon>Bacillati</taxon>
        <taxon>Bacillota</taxon>
        <taxon>Clostridia</taxon>
        <taxon>Peptostreptococcales</taxon>
        <taxon>Thermotaleaceae</taxon>
        <taxon>Geosporobacter</taxon>
    </lineage>
</organism>
<dbReference type="OrthoDB" id="9805006at2"/>
<gene>
    <name evidence="3" type="primary">rimP</name>
    <name evidence="6" type="ORF">Gferi_00740</name>
</gene>
<dbReference type="Proteomes" id="UP000095743">
    <property type="component" value="Chromosome"/>
</dbReference>
<dbReference type="NCBIfam" id="NF000928">
    <property type="entry name" value="PRK00092.1-2"/>
    <property type="match status" value="1"/>
</dbReference>
<dbReference type="InterPro" id="IPR028998">
    <property type="entry name" value="RimP_C"/>
</dbReference>
<dbReference type="STRING" id="1424294.Gferi_00740"/>
<feature type="domain" description="Ribosome maturation factor RimP N-terminal" evidence="4">
    <location>
        <begin position="16"/>
        <end position="85"/>
    </location>
</feature>
<dbReference type="InterPro" id="IPR036847">
    <property type="entry name" value="RimP_C_sf"/>
</dbReference>
<comment type="function">
    <text evidence="3">Required for maturation of 30S ribosomal subunits.</text>
</comment>
<dbReference type="PANTHER" id="PTHR33867">
    <property type="entry name" value="RIBOSOME MATURATION FACTOR RIMP"/>
    <property type="match status" value="1"/>
</dbReference>
<dbReference type="GO" id="GO:0006412">
    <property type="term" value="P:translation"/>
    <property type="evidence" value="ECO:0007669"/>
    <property type="project" value="TreeGrafter"/>
</dbReference>
<dbReference type="KEGG" id="gfe:Gferi_00740"/>
<dbReference type="Pfam" id="PF17384">
    <property type="entry name" value="DUF150_C"/>
    <property type="match status" value="1"/>
</dbReference>
<dbReference type="Pfam" id="PF02576">
    <property type="entry name" value="RimP_N"/>
    <property type="match status" value="1"/>
</dbReference>
<dbReference type="SUPFAM" id="SSF74942">
    <property type="entry name" value="YhbC-like, C-terminal domain"/>
    <property type="match status" value="1"/>
</dbReference>
<dbReference type="InterPro" id="IPR035956">
    <property type="entry name" value="RimP_N_sf"/>
</dbReference>
<keyword evidence="1 3" id="KW-0963">Cytoplasm</keyword>
<dbReference type="Gene3D" id="2.30.30.180">
    <property type="entry name" value="Ribosome maturation factor RimP, C-terminal domain"/>
    <property type="match status" value="1"/>
</dbReference>
<evidence type="ECO:0000256" key="3">
    <source>
        <dbReference type="HAMAP-Rule" id="MF_01077"/>
    </source>
</evidence>
<proteinExistence type="inferred from homology"/>
<evidence type="ECO:0000256" key="2">
    <source>
        <dbReference type="ARBA" id="ARBA00022517"/>
    </source>
</evidence>
<comment type="similarity">
    <text evidence="3">Belongs to the RimP family.</text>
</comment>
<name>A0A1D8GBE4_9FIRM</name>
<dbReference type="PANTHER" id="PTHR33867:SF1">
    <property type="entry name" value="RIBOSOME MATURATION FACTOR RIMP"/>
    <property type="match status" value="1"/>
</dbReference>
<evidence type="ECO:0000313" key="6">
    <source>
        <dbReference type="EMBL" id="AOT68239.1"/>
    </source>
</evidence>
<dbReference type="RefSeq" id="WP_069973792.1">
    <property type="nucleotide sequence ID" value="NZ_CP017269.1"/>
</dbReference>
<comment type="subcellular location">
    <subcellularLocation>
        <location evidence="3">Cytoplasm</location>
    </subcellularLocation>
</comment>
<evidence type="ECO:0000259" key="5">
    <source>
        <dbReference type="Pfam" id="PF17384"/>
    </source>
</evidence>
<protein>
    <recommendedName>
        <fullName evidence="3">Ribosome maturation factor RimP</fullName>
    </recommendedName>
</protein>
<dbReference type="SUPFAM" id="SSF75420">
    <property type="entry name" value="YhbC-like, N-terminal domain"/>
    <property type="match status" value="1"/>
</dbReference>
<dbReference type="Gene3D" id="3.30.300.70">
    <property type="entry name" value="RimP-like superfamily, N-terminal"/>
    <property type="match status" value="1"/>
</dbReference>
<dbReference type="GO" id="GO:0005829">
    <property type="term" value="C:cytosol"/>
    <property type="evidence" value="ECO:0007669"/>
    <property type="project" value="TreeGrafter"/>
</dbReference>
<dbReference type="GO" id="GO:0000028">
    <property type="term" value="P:ribosomal small subunit assembly"/>
    <property type="evidence" value="ECO:0007669"/>
    <property type="project" value="TreeGrafter"/>
</dbReference>